<sequence>MHVHRSSTGLFYHPEVFMDWIHENDQVPRWNSHVIRRLDGMTKDFDNPFIIFYPTRSKDGMPFPVNVCVSTSQKSKMPETIHKKKRWRGDIVVAKLKGSSSMAMGDMMGTSSMETEDTKGTSYTELENMRISDYPLVLNWLMRHSPLDCE</sequence>
<dbReference type="Proteomes" id="UP000703269">
    <property type="component" value="Unassembled WGS sequence"/>
</dbReference>
<keyword evidence="2" id="KW-1185">Reference proteome</keyword>
<comment type="caution">
    <text evidence="1">The sequence shown here is derived from an EMBL/GenBank/DDBJ whole genome shotgun (WGS) entry which is preliminary data.</text>
</comment>
<accession>A0A9P3GJG0</accession>
<protein>
    <submittedName>
        <fullName evidence="1">Uncharacterized protein</fullName>
    </submittedName>
</protein>
<dbReference type="EMBL" id="BPQB01000055">
    <property type="protein sequence ID" value="GJE96053.1"/>
    <property type="molecule type" value="Genomic_DNA"/>
</dbReference>
<name>A0A9P3GJG0_9APHY</name>
<gene>
    <name evidence="1" type="ORF">PsYK624_122460</name>
</gene>
<dbReference type="AlphaFoldDB" id="A0A9P3GJG0"/>
<organism evidence="1 2">
    <name type="scientific">Phanerochaete sordida</name>
    <dbReference type="NCBI Taxonomy" id="48140"/>
    <lineage>
        <taxon>Eukaryota</taxon>
        <taxon>Fungi</taxon>
        <taxon>Dikarya</taxon>
        <taxon>Basidiomycota</taxon>
        <taxon>Agaricomycotina</taxon>
        <taxon>Agaricomycetes</taxon>
        <taxon>Polyporales</taxon>
        <taxon>Phanerochaetaceae</taxon>
        <taxon>Phanerochaete</taxon>
    </lineage>
</organism>
<reference evidence="1 2" key="1">
    <citation type="submission" date="2021-08" db="EMBL/GenBank/DDBJ databases">
        <title>Draft Genome Sequence of Phanerochaete sordida strain YK-624.</title>
        <authorList>
            <person name="Mori T."/>
            <person name="Dohra H."/>
            <person name="Suzuki T."/>
            <person name="Kawagishi H."/>
            <person name="Hirai H."/>
        </authorList>
    </citation>
    <scope>NUCLEOTIDE SEQUENCE [LARGE SCALE GENOMIC DNA]</scope>
    <source>
        <strain evidence="1 2">YK-624</strain>
    </source>
</reference>
<dbReference type="OrthoDB" id="3147730at2759"/>
<evidence type="ECO:0000313" key="2">
    <source>
        <dbReference type="Proteomes" id="UP000703269"/>
    </source>
</evidence>
<evidence type="ECO:0000313" key="1">
    <source>
        <dbReference type="EMBL" id="GJE96053.1"/>
    </source>
</evidence>
<proteinExistence type="predicted"/>